<dbReference type="Pfam" id="PF07992">
    <property type="entry name" value="Pyr_redox_2"/>
    <property type="match status" value="1"/>
</dbReference>
<dbReference type="GO" id="GO:0003954">
    <property type="term" value="F:NADH dehydrogenase activity"/>
    <property type="evidence" value="ECO:0007669"/>
    <property type="project" value="InterPro"/>
</dbReference>
<dbReference type="AlphaFoldDB" id="A0A5N6EJ83"/>
<evidence type="ECO:0000256" key="2">
    <source>
        <dbReference type="ARBA" id="ARBA00022630"/>
    </source>
</evidence>
<dbReference type="InterPro" id="IPR045024">
    <property type="entry name" value="NDH-2"/>
</dbReference>
<comment type="similarity">
    <text evidence="1">Belongs to the NADH dehydrogenase family.</text>
</comment>
<dbReference type="GO" id="GO:0005739">
    <property type="term" value="C:mitochondrion"/>
    <property type="evidence" value="ECO:0007669"/>
    <property type="project" value="TreeGrafter"/>
</dbReference>
<dbReference type="SUPFAM" id="SSF51905">
    <property type="entry name" value="FAD/NAD(P)-binding domain"/>
    <property type="match status" value="1"/>
</dbReference>
<dbReference type="Proteomes" id="UP000326799">
    <property type="component" value="Unassembled WGS sequence"/>
</dbReference>
<evidence type="ECO:0000256" key="5">
    <source>
        <dbReference type="ARBA" id="ARBA00023027"/>
    </source>
</evidence>
<dbReference type="Gene3D" id="3.50.50.100">
    <property type="match status" value="1"/>
</dbReference>
<dbReference type="PANTHER" id="PTHR43706:SF17">
    <property type="entry name" value="NADH DEHYDROGENASE (EUROFUNG)"/>
    <property type="match status" value="1"/>
</dbReference>
<dbReference type="InterPro" id="IPR023753">
    <property type="entry name" value="FAD/NAD-binding_dom"/>
</dbReference>
<evidence type="ECO:0000256" key="1">
    <source>
        <dbReference type="ARBA" id="ARBA00005272"/>
    </source>
</evidence>
<gene>
    <name evidence="7" type="ORF">BDV33DRAFT_233076</name>
</gene>
<dbReference type="PRINTS" id="PR00368">
    <property type="entry name" value="FADPNR"/>
</dbReference>
<evidence type="ECO:0000313" key="8">
    <source>
        <dbReference type="Proteomes" id="UP000326799"/>
    </source>
</evidence>
<feature type="domain" description="FAD/NAD(P)-binding" evidence="6">
    <location>
        <begin position="5"/>
        <end position="332"/>
    </location>
</feature>
<accession>A0A5N6EJ83</accession>
<evidence type="ECO:0000313" key="7">
    <source>
        <dbReference type="EMBL" id="KAB8217095.1"/>
    </source>
</evidence>
<keyword evidence="4" id="KW-0560">Oxidoreductase</keyword>
<name>A0A5N6EJ83_9EURO</name>
<evidence type="ECO:0000259" key="6">
    <source>
        <dbReference type="Pfam" id="PF07992"/>
    </source>
</evidence>
<evidence type="ECO:0000256" key="3">
    <source>
        <dbReference type="ARBA" id="ARBA00022827"/>
    </source>
</evidence>
<keyword evidence="5" id="KW-0520">NAD</keyword>
<evidence type="ECO:0000256" key="4">
    <source>
        <dbReference type="ARBA" id="ARBA00023002"/>
    </source>
</evidence>
<reference evidence="7 8" key="1">
    <citation type="submission" date="2019-04" db="EMBL/GenBank/DDBJ databases">
        <title>Fungal friends and foes A comparative genomics study of 23 Aspergillus species from section Flavi.</title>
        <authorList>
            <consortium name="DOE Joint Genome Institute"/>
            <person name="Kjaerbolling I."/>
            <person name="Vesth T.C."/>
            <person name="Frisvad J.C."/>
            <person name="Nybo J.L."/>
            <person name="Theobald S."/>
            <person name="Kildgaard S."/>
            <person name="Petersen T.I."/>
            <person name="Kuo A."/>
            <person name="Sato A."/>
            <person name="Lyhne E.K."/>
            <person name="Kogle M.E."/>
            <person name="Wiebenga A."/>
            <person name="Kun R.S."/>
            <person name="Lubbers R.J."/>
            <person name="Makela M.R."/>
            <person name="Barry K."/>
            <person name="Chovatia M."/>
            <person name="Clum A."/>
            <person name="Daum C."/>
            <person name="Haridas S."/>
            <person name="He G."/>
            <person name="LaButti K."/>
            <person name="Lipzen A."/>
            <person name="Mondo S."/>
            <person name="Pangilinan J."/>
            <person name="Riley R."/>
            <person name="Salamov A."/>
            <person name="Simmons B.A."/>
            <person name="Magnuson J.K."/>
            <person name="Henrissat B."/>
            <person name="Mortensen U.H."/>
            <person name="Larsen T.O."/>
            <person name="De vries R.P."/>
            <person name="Grigoriev I.V."/>
            <person name="Machida M."/>
            <person name="Baker S.E."/>
            <person name="Andersen M.R."/>
        </authorList>
    </citation>
    <scope>NUCLEOTIDE SEQUENCE [LARGE SCALE GENOMIC DNA]</scope>
    <source>
        <strain evidence="7 8">CBS 126849</strain>
    </source>
</reference>
<dbReference type="PANTHER" id="PTHR43706">
    <property type="entry name" value="NADH DEHYDROGENASE"/>
    <property type="match status" value="1"/>
</dbReference>
<organism evidence="7 8">
    <name type="scientific">Aspergillus novoparasiticus</name>
    <dbReference type="NCBI Taxonomy" id="986946"/>
    <lineage>
        <taxon>Eukaryota</taxon>
        <taxon>Fungi</taxon>
        <taxon>Dikarya</taxon>
        <taxon>Ascomycota</taxon>
        <taxon>Pezizomycotina</taxon>
        <taxon>Eurotiomycetes</taxon>
        <taxon>Eurotiomycetidae</taxon>
        <taxon>Eurotiales</taxon>
        <taxon>Aspergillaceae</taxon>
        <taxon>Aspergillus</taxon>
        <taxon>Aspergillus subgen. Circumdati</taxon>
    </lineage>
</organism>
<dbReference type="EMBL" id="ML733469">
    <property type="protein sequence ID" value="KAB8217095.1"/>
    <property type="molecule type" value="Genomic_DNA"/>
</dbReference>
<dbReference type="PRINTS" id="PR00411">
    <property type="entry name" value="PNDRDTASEI"/>
</dbReference>
<protein>
    <recommendedName>
        <fullName evidence="6">FAD/NAD(P)-binding domain-containing protein</fullName>
    </recommendedName>
</protein>
<sequence>MSKPTIAIIGSGWGGYNLAHSLNTRDYHVVVVSPEATSSITPLLASAACGLFNSQLAQEPIRRKHLDVQYVKAYACDIRFEEKIIICQPAFDSLKNLQFELSYDKVVIAPGCSTNTFNTPGVDEHAFMVKNVNDANAIRDKINENLEIASLPTIGDDQQRKLLHIAIVGGGPTGIEIAAELTDLFEGDLLKLYPHLRGKASVTVHDVAPNILAPFDRKLSEYAQQSLQKHKVEIKVNSHIVNVTEDTIETREDGKLGYGLLIWATGNKQRPLVDQLNVMKSSQGLKRILTDDRLCVVGTNGAIVPDAYAIGDAADIDNASLPTTAEVAVQKATYLARAINSAASDQTIEPFTYHQRPLVTYTGASDGVIMGKRGHEYTGYGAWLSWRSGNFFWTRSWKRKFMMVLAWFMDWVDGREMARF</sequence>
<dbReference type="InterPro" id="IPR036188">
    <property type="entry name" value="FAD/NAD-bd_sf"/>
</dbReference>
<keyword evidence="8" id="KW-1185">Reference proteome</keyword>
<keyword evidence="3" id="KW-0274">FAD</keyword>
<keyword evidence="2" id="KW-0285">Flavoprotein</keyword>
<proteinExistence type="inferred from homology"/>